<sequence length="99" mass="10762">MSTNRRAVCLAVTSAGTAARCTILLNRSTKSPQYQSSACCQAEDQTQSPLRWIANTPTESVVTEVEPARRAQASRDGKPRKHERTCVPTCTGDSNRSHA</sequence>
<feature type="region of interest" description="Disordered" evidence="1">
    <location>
        <begin position="61"/>
        <end position="99"/>
    </location>
</feature>
<dbReference type="Proteomes" id="UP000460718">
    <property type="component" value="Unassembled WGS sequence"/>
</dbReference>
<organism evidence="2 4">
    <name type="scientific">Phytophthora fragariae</name>
    <dbReference type="NCBI Taxonomy" id="53985"/>
    <lineage>
        <taxon>Eukaryota</taxon>
        <taxon>Sar</taxon>
        <taxon>Stramenopiles</taxon>
        <taxon>Oomycota</taxon>
        <taxon>Peronosporomycetes</taxon>
        <taxon>Peronosporales</taxon>
        <taxon>Peronosporaceae</taxon>
        <taxon>Phytophthora</taxon>
    </lineage>
</organism>
<name>A0A6A3GTJ2_9STRA</name>
<dbReference type="EMBL" id="QXFW01006052">
    <property type="protein sequence ID" value="KAE8960252.1"/>
    <property type="molecule type" value="Genomic_DNA"/>
</dbReference>
<gene>
    <name evidence="3" type="ORF">PF004_g29738</name>
    <name evidence="2" type="ORF">PF011_g30160</name>
</gene>
<comment type="caution">
    <text evidence="2">The sequence shown here is derived from an EMBL/GenBank/DDBJ whole genome shotgun (WGS) entry which is preliminary data.</text>
</comment>
<accession>A0A6A3GTJ2</accession>
<feature type="compositionally biased region" description="Basic and acidic residues" evidence="1">
    <location>
        <begin position="66"/>
        <end position="77"/>
    </location>
</feature>
<evidence type="ECO:0000313" key="5">
    <source>
        <dbReference type="Proteomes" id="UP000476176"/>
    </source>
</evidence>
<proteinExistence type="predicted"/>
<evidence type="ECO:0000313" key="2">
    <source>
        <dbReference type="EMBL" id="KAE8960252.1"/>
    </source>
</evidence>
<dbReference type="Proteomes" id="UP000476176">
    <property type="component" value="Unassembled WGS sequence"/>
</dbReference>
<dbReference type="EMBL" id="QXGC01005624">
    <property type="protein sequence ID" value="KAE9164708.1"/>
    <property type="molecule type" value="Genomic_DNA"/>
</dbReference>
<dbReference type="AlphaFoldDB" id="A0A6A3GTJ2"/>
<reference evidence="4 5" key="1">
    <citation type="submission" date="2018-09" db="EMBL/GenBank/DDBJ databases">
        <title>Genomic investigation of the strawberry pathogen Phytophthora fragariae indicates pathogenicity is determined by transcriptional variation in three key races.</title>
        <authorList>
            <person name="Adams T.M."/>
            <person name="Armitage A.D."/>
            <person name="Sobczyk M.K."/>
            <person name="Bates H.J."/>
            <person name="Dunwell J.M."/>
            <person name="Nellist C.F."/>
            <person name="Harrison R.J."/>
        </authorList>
    </citation>
    <scope>NUCLEOTIDE SEQUENCE [LARGE SCALE GENOMIC DNA]</scope>
    <source>
        <strain evidence="3 5">BC-23</strain>
        <strain evidence="2 4">SCRP245</strain>
    </source>
</reference>
<evidence type="ECO:0000313" key="4">
    <source>
        <dbReference type="Proteomes" id="UP000460718"/>
    </source>
</evidence>
<evidence type="ECO:0000313" key="3">
    <source>
        <dbReference type="EMBL" id="KAE9164708.1"/>
    </source>
</evidence>
<evidence type="ECO:0000256" key="1">
    <source>
        <dbReference type="SAM" id="MobiDB-lite"/>
    </source>
</evidence>
<protein>
    <submittedName>
        <fullName evidence="2">Uncharacterized protein</fullName>
    </submittedName>
</protein>